<dbReference type="InterPro" id="IPR029063">
    <property type="entry name" value="SAM-dependent_MTases_sf"/>
</dbReference>
<dbReference type="OrthoDB" id="2013972at2759"/>
<keyword evidence="2" id="KW-0489">Methyltransferase</keyword>
<protein>
    <submittedName>
        <fullName evidence="2">S-adenosyl-L-methionine-dependent methyltransferase</fullName>
    </submittedName>
</protein>
<dbReference type="CDD" id="cd02440">
    <property type="entry name" value="AdoMet_MTases"/>
    <property type="match status" value="1"/>
</dbReference>
<dbReference type="GO" id="GO:0032259">
    <property type="term" value="P:methylation"/>
    <property type="evidence" value="ECO:0007669"/>
    <property type="project" value="UniProtKB-KW"/>
</dbReference>
<name>A0A9P4K9D1_9PLEO</name>
<evidence type="ECO:0000313" key="2">
    <source>
        <dbReference type="EMBL" id="KAF2264997.1"/>
    </source>
</evidence>
<keyword evidence="2" id="KW-0808">Transferase</keyword>
<sequence>MAAPFFPKQALKFDGALLEEMQGDVSESVARDLIALAPKITPGFVIHDNGCGYGAVTGEIMATNPPSDIKIIGTDKNLGYLAALKKKIAENPSWSVVEVKEMDSNNLEFPDATFDLSISDFVILGLNDEIGALRHIWRTLKPGGTGAIGAWKEKPWQEALKAAHYRTRGADTPLPPYMAVVDYTPEQFRSRLNEAEWKNVQYTDTDAWVKVKSLERWATIAWTFLSTPVGGWKQEDEDNWEKAIAIIVEELAKSNAYRAEEGLHMIRMTATIAIAKKE</sequence>
<evidence type="ECO:0000259" key="1">
    <source>
        <dbReference type="Pfam" id="PF08241"/>
    </source>
</evidence>
<evidence type="ECO:0000313" key="3">
    <source>
        <dbReference type="Proteomes" id="UP000800093"/>
    </source>
</evidence>
<dbReference type="AlphaFoldDB" id="A0A9P4K9D1"/>
<dbReference type="SUPFAM" id="SSF53335">
    <property type="entry name" value="S-adenosyl-L-methionine-dependent methyltransferases"/>
    <property type="match status" value="1"/>
</dbReference>
<dbReference type="Proteomes" id="UP000800093">
    <property type="component" value="Unassembled WGS sequence"/>
</dbReference>
<proteinExistence type="predicted"/>
<keyword evidence="3" id="KW-1185">Reference proteome</keyword>
<dbReference type="PANTHER" id="PTHR43861">
    <property type="entry name" value="TRANS-ACONITATE 2-METHYLTRANSFERASE-RELATED"/>
    <property type="match status" value="1"/>
</dbReference>
<accession>A0A9P4K9D1</accession>
<dbReference type="InterPro" id="IPR013216">
    <property type="entry name" value="Methyltransf_11"/>
</dbReference>
<comment type="caution">
    <text evidence="2">The sequence shown here is derived from an EMBL/GenBank/DDBJ whole genome shotgun (WGS) entry which is preliminary data.</text>
</comment>
<dbReference type="EMBL" id="ML986612">
    <property type="protein sequence ID" value="KAF2264997.1"/>
    <property type="molecule type" value="Genomic_DNA"/>
</dbReference>
<feature type="domain" description="Methyltransferase type 11" evidence="1">
    <location>
        <begin position="48"/>
        <end position="145"/>
    </location>
</feature>
<gene>
    <name evidence="2" type="ORF">CC78DRAFT_532852</name>
</gene>
<dbReference type="GO" id="GO:0008757">
    <property type="term" value="F:S-adenosylmethionine-dependent methyltransferase activity"/>
    <property type="evidence" value="ECO:0007669"/>
    <property type="project" value="InterPro"/>
</dbReference>
<dbReference type="Gene3D" id="3.40.50.150">
    <property type="entry name" value="Vaccinia Virus protein VP39"/>
    <property type="match status" value="1"/>
</dbReference>
<dbReference type="PANTHER" id="PTHR43861:SF1">
    <property type="entry name" value="TRANS-ACONITATE 2-METHYLTRANSFERASE"/>
    <property type="match status" value="1"/>
</dbReference>
<organism evidence="2 3">
    <name type="scientific">Lojkania enalia</name>
    <dbReference type="NCBI Taxonomy" id="147567"/>
    <lineage>
        <taxon>Eukaryota</taxon>
        <taxon>Fungi</taxon>
        <taxon>Dikarya</taxon>
        <taxon>Ascomycota</taxon>
        <taxon>Pezizomycotina</taxon>
        <taxon>Dothideomycetes</taxon>
        <taxon>Pleosporomycetidae</taxon>
        <taxon>Pleosporales</taxon>
        <taxon>Pleosporales incertae sedis</taxon>
        <taxon>Lojkania</taxon>
    </lineage>
</organism>
<reference evidence="3" key="1">
    <citation type="journal article" date="2020" name="Stud. Mycol.">
        <title>101 Dothideomycetes genomes: A test case for predicting lifestyles and emergence of pathogens.</title>
        <authorList>
            <person name="Haridas S."/>
            <person name="Albert R."/>
            <person name="Binder M."/>
            <person name="Bloem J."/>
            <person name="LaButti K."/>
            <person name="Salamov A."/>
            <person name="Andreopoulos B."/>
            <person name="Baker S."/>
            <person name="Barry K."/>
            <person name="Bills G."/>
            <person name="Bluhm B."/>
            <person name="Cannon C."/>
            <person name="Castanera R."/>
            <person name="Culley D."/>
            <person name="Daum C."/>
            <person name="Ezra D."/>
            <person name="Gonzalez J."/>
            <person name="Henrissat B."/>
            <person name="Kuo A."/>
            <person name="Liang C."/>
            <person name="Lipzen A."/>
            <person name="Lutzoni F."/>
            <person name="Magnuson J."/>
            <person name="Mondo S."/>
            <person name="Nolan M."/>
            <person name="Ohm R."/>
            <person name="Pangilinan J."/>
            <person name="Park H.-J."/>
            <person name="Ramirez L."/>
            <person name="Alfaro M."/>
            <person name="Sun H."/>
            <person name="Tritt A."/>
            <person name="Yoshinaga Y."/>
            <person name="Zwiers L.-H."/>
            <person name="Turgeon B."/>
            <person name="Goodwin S."/>
            <person name="Spatafora J."/>
            <person name="Crous P."/>
            <person name="Grigoriev I."/>
        </authorList>
    </citation>
    <scope>NUCLEOTIDE SEQUENCE [LARGE SCALE GENOMIC DNA]</scope>
    <source>
        <strain evidence="3">CBS 304.66</strain>
    </source>
</reference>
<dbReference type="Pfam" id="PF08241">
    <property type="entry name" value="Methyltransf_11"/>
    <property type="match status" value="1"/>
</dbReference>